<gene>
    <name evidence="2" type="ORF">MCOR_33804</name>
</gene>
<protein>
    <recommendedName>
        <fullName evidence="1">DZIP3-like HEPN domain-containing protein</fullName>
    </recommendedName>
</protein>
<keyword evidence="3" id="KW-1185">Reference proteome</keyword>
<dbReference type="EMBL" id="CACVKT020006042">
    <property type="protein sequence ID" value="CAC5399556.1"/>
    <property type="molecule type" value="Genomic_DNA"/>
</dbReference>
<evidence type="ECO:0000313" key="2">
    <source>
        <dbReference type="EMBL" id="CAC5399556.1"/>
    </source>
</evidence>
<evidence type="ECO:0000259" key="1">
    <source>
        <dbReference type="Pfam" id="PF18738"/>
    </source>
</evidence>
<reference evidence="2 3" key="1">
    <citation type="submission" date="2020-06" db="EMBL/GenBank/DDBJ databases">
        <authorList>
            <person name="Li R."/>
            <person name="Bekaert M."/>
        </authorList>
    </citation>
    <scope>NUCLEOTIDE SEQUENCE [LARGE SCALE GENOMIC DNA]</scope>
    <source>
        <strain evidence="3">wild</strain>
    </source>
</reference>
<accession>A0A6J8CVK8</accession>
<dbReference type="InterPro" id="IPR011042">
    <property type="entry name" value="6-blade_b-propeller_TolB-like"/>
</dbReference>
<organism evidence="2 3">
    <name type="scientific">Mytilus coruscus</name>
    <name type="common">Sea mussel</name>
    <dbReference type="NCBI Taxonomy" id="42192"/>
    <lineage>
        <taxon>Eukaryota</taxon>
        <taxon>Metazoa</taxon>
        <taxon>Spiralia</taxon>
        <taxon>Lophotrochozoa</taxon>
        <taxon>Mollusca</taxon>
        <taxon>Bivalvia</taxon>
        <taxon>Autobranchia</taxon>
        <taxon>Pteriomorphia</taxon>
        <taxon>Mytilida</taxon>
        <taxon>Mytiloidea</taxon>
        <taxon>Mytilidae</taxon>
        <taxon>Mytilinae</taxon>
        <taxon>Mytilus</taxon>
    </lineage>
</organism>
<feature type="domain" description="DZIP3-like HEPN" evidence="1">
    <location>
        <begin position="154"/>
        <end position="242"/>
    </location>
</feature>
<dbReference type="InterPro" id="IPR041249">
    <property type="entry name" value="HEPN_DZIP3"/>
</dbReference>
<dbReference type="AlphaFoldDB" id="A0A6J8CVK8"/>
<name>A0A6J8CVK8_MYTCO</name>
<evidence type="ECO:0000313" key="3">
    <source>
        <dbReference type="Proteomes" id="UP000507470"/>
    </source>
</evidence>
<dbReference type="SUPFAM" id="SSF101898">
    <property type="entry name" value="NHL repeat"/>
    <property type="match status" value="1"/>
</dbReference>
<dbReference type="Proteomes" id="UP000507470">
    <property type="component" value="Unassembled WGS sequence"/>
</dbReference>
<proteinExistence type="predicted"/>
<dbReference type="Pfam" id="PF18738">
    <property type="entry name" value="HEPN_DZIP3"/>
    <property type="match status" value="1"/>
</dbReference>
<dbReference type="OrthoDB" id="6162638at2759"/>
<dbReference type="Gene3D" id="2.120.10.30">
    <property type="entry name" value="TolB, C-terminal domain"/>
    <property type="match status" value="1"/>
</dbReference>
<sequence>MFPKMMNAILKEHVTPKWLHIRYNRHDFHFVLSKDEIDLMETLPNVDDFTVELCYKILRYEVEIDEPTCKWGNIPHETEVKLSDDIQRILNATNDIESFQKQIIGIDYIKIYVEKIEKLITRMDTYYPESAFLELYRYIRNLDSKSHSHFSLIQQPTKGWGNFPDQTDVTIADDVERIRILRNEIAHRHNTNIEDKLFEEYFAGFRDICHRIDQYFSGGTGYEQSIIDCKTFSMDIQMKNKYENALKELENMKMRFESKPIRFYWGDTFETSLNSLRIMLKDQKLQGKTKIHVQIVFQKESDIERHVAILNSLKHEINEGLTGIEFIVGSQGSIVLHVTLSIDIIETDELLKSSLTLFLRKILDNTDNSSAEIVDVVLILDEEMTTELQSKMTYENKFHYSAPMYLDFNIEAELFETDDKMEEQSFNNNRRNIRSSPIANYIQPPHFCQLRKQLDISSQTKEGQSIEDCIKIGNKLVFTDSEYNRLIICSVDGTDFHCIPLPHSPRYITEISTKTVAVSCSERCILIINIYLCFISRTINITGHCSEISFNDKNMYVIIRRILQVINKSGNIKRTIPLPSDSILYITVHRDKLVCIDRTAIYCCYLDGTLVWKFENERYQNLQRLTTDDEGNVYVTDFLNNSVVVVFDDGQHCRQILSESDGLYRPSGIHYDKKENVVLVNNRLNGKAFLFDVMKKDRGGT</sequence>